<keyword evidence="1" id="KW-0238">DNA-binding</keyword>
<dbReference type="Pfam" id="PF02082">
    <property type="entry name" value="Rrf2"/>
    <property type="match status" value="1"/>
</dbReference>
<dbReference type="InterPro" id="IPR036390">
    <property type="entry name" value="WH_DNA-bd_sf"/>
</dbReference>
<dbReference type="NCBIfam" id="TIGR00738">
    <property type="entry name" value="rrf2_super"/>
    <property type="match status" value="1"/>
</dbReference>
<keyword evidence="3" id="KW-1185">Reference proteome</keyword>
<organism evidence="2 3">
    <name type="scientific">Epibacterium ulvae</name>
    <dbReference type="NCBI Taxonomy" id="1156985"/>
    <lineage>
        <taxon>Bacteria</taxon>
        <taxon>Pseudomonadati</taxon>
        <taxon>Pseudomonadota</taxon>
        <taxon>Alphaproteobacteria</taxon>
        <taxon>Rhodobacterales</taxon>
        <taxon>Roseobacteraceae</taxon>
        <taxon>Epibacterium</taxon>
    </lineage>
</organism>
<dbReference type="OrthoDB" id="9795923at2"/>
<dbReference type="PROSITE" id="PS51197">
    <property type="entry name" value="HTH_RRF2_2"/>
    <property type="match status" value="1"/>
</dbReference>
<sequence>MRLTDMTDIAFRTLIFAGSHPDRIIKVEEVVTFYNLPHGTVKKVATNLTQAGILVAQRGRSGGLRLAHAPEQINLGTVTRAIEPDFGLVECMRPQNKCVITGTCRLKSPLIEAQSAFLAVLDRYTLADILLSPLDFGLKNTDDLLP</sequence>
<dbReference type="Gene3D" id="1.10.10.10">
    <property type="entry name" value="Winged helix-like DNA-binding domain superfamily/Winged helix DNA-binding domain"/>
    <property type="match status" value="1"/>
</dbReference>
<dbReference type="GO" id="GO:0005829">
    <property type="term" value="C:cytosol"/>
    <property type="evidence" value="ECO:0007669"/>
    <property type="project" value="TreeGrafter"/>
</dbReference>
<name>A0A1G5PNP2_9RHOB</name>
<evidence type="ECO:0000313" key="2">
    <source>
        <dbReference type="EMBL" id="SCZ51195.1"/>
    </source>
</evidence>
<proteinExistence type="predicted"/>
<dbReference type="RefSeq" id="WP_090215444.1">
    <property type="nucleotide sequence ID" value="NZ_FMWG01000001.1"/>
</dbReference>
<evidence type="ECO:0000256" key="1">
    <source>
        <dbReference type="ARBA" id="ARBA00023125"/>
    </source>
</evidence>
<dbReference type="STRING" id="1156985.SAMN04488118_101437"/>
<dbReference type="GO" id="GO:0003677">
    <property type="term" value="F:DNA binding"/>
    <property type="evidence" value="ECO:0007669"/>
    <property type="project" value="UniProtKB-KW"/>
</dbReference>
<reference evidence="2 3" key="1">
    <citation type="submission" date="2016-10" db="EMBL/GenBank/DDBJ databases">
        <authorList>
            <person name="de Groot N.N."/>
        </authorList>
    </citation>
    <scope>NUCLEOTIDE SEQUENCE [LARGE SCALE GENOMIC DNA]</scope>
    <source>
        <strain evidence="2 3">U95</strain>
    </source>
</reference>
<dbReference type="GO" id="GO:0003700">
    <property type="term" value="F:DNA-binding transcription factor activity"/>
    <property type="evidence" value="ECO:0007669"/>
    <property type="project" value="TreeGrafter"/>
</dbReference>
<accession>A0A1G5PNP2</accession>
<protein>
    <submittedName>
        <fullName evidence="2">Transcriptional regulator, BadM/Rrf2 family</fullName>
    </submittedName>
</protein>
<gene>
    <name evidence="2" type="ORF">SAMN04488118_101437</name>
</gene>
<dbReference type="InterPro" id="IPR036388">
    <property type="entry name" value="WH-like_DNA-bd_sf"/>
</dbReference>
<dbReference type="AlphaFoldDB" id="A0A1G5PNP2"/>
<dbReference type="SUPFAM" id="SSF46785">
    <property type="entry name" value="Winged helix' DNA-binding domain"/>
    <property type="match status" value="1"/>
</dbReference>
<dbReference type="EMBL" id="FMWG01000001">
    <property type="protein sequence ID" value="SCZ51195.1"/>
    <property type="molecule type" value="Genomic_DNA"/>
</dbReference>
<dbReference type="PANTHER" id="PTHR33221:SF4">
    <property type="entry name" value="HTH-TYPE TRANSCRIPTIONAL REPRESSOR NSRR"/>
    <property type="match status" value="1"/>
</dbReference>
<evidence type="ECO:0000313" key="3">
    <source>
        <dbReference type="Proteomes" id="UP000198767"/>
    </source>
</evidence>
<dbReference type="PANTHER" id="PTHR33221">
    <property type="entry name" value="WINGED HELIX-TURN-HELIX TRANSCRIPTIONAL REGULATOR, RRF2 FAMILY"/>
    <property type="match status" value="1"/>
</dbReference>
<dbReference type="Proteomes" id="UP000198767">
    <property type="component" value="Unassembled WGS sequence"/>
</dbReference>
<dbReference type="InterPro" id="IPR000944">
    <property type="entry name" value="Tscrpt_reg_Rrf2"/>
</dbReference>